<evidence type="ECO:0000259" key="6">
    <source>
        <dbReference type="Pfam" id="PF19408"/>
    </source>
</evidence>
<name>A0ABQ1MQ47_9BACT</name>
<feature type="signal peptide" evidence="3">
    <location>
        <begin position="1"/>
        <end position="21"/>
    </location>
</feature>
<dbReference type="Proteomes" id="UP000635885">
    <property type="component" value="Unassembled WGS sequence"/>
</dbReference>
<organism evidence="7 8">
    <name type="scientific">Belliella aquatica</name>
    <dbReference type="NCBI Taxonomy" id="1323734"/>
    <lineage>
        <taxon>Bacteria</taxon>
        <taxon>Pseudomonadati</taxon>
        <taxon>Bacteroidota</taxon>
        <taxon>Cytophagia</taxon>
        <taxon>Cytophagales</taxon>
        <taxon>Cyclobacteriaceae</taxon>
        <taxon>Belliella</taxon>
    </lineage>
</organism>
<evidence type="ECO:0000313" key="8">
    <source>
        <dbReference type="Proteomes" id="UP000635885"/>
    </source>
</evidence>
<evidence type="ECO:0000313" key="7">
    <source>
        <dbReference type="EMBL" id="GGC43866.1"/>
    </source>
</evidence>
<dbReference type="InterPro" id="IPR015943">
    <property type="entry name" value="WD40/YVTN_repeat-like_dom_sf"/>
</dbReference>
<feature type="domain" description="PKD-like" evidence="6">
    <location>
        <begin position="764"/>
        <end position="843"/>
    </location>
</feature>
<protein>
    <recommendedName>
        <fullName evidence="9">Por secretion system C-terminal sorting domain-containing protein</fullName>
    </recommendedName>
</protein>
<feature type="domain" description="Secretion system C-terminal sorting" evidence="5">
    <location>
        <begin position="864"/>
        <end position="935"/>
    </location>
</feature>
<dbReference type="InterPro" id="IPR026444">
    <property type="entry name" value="Secre_tail"/>
</dbReference>
<evidence type="ECO:0000259" key="4">
    <source>
        <dbReference type="Pfam" id="PF14870"/>
    </source>
</evidence>
<dbReference type="EMBL" id="BMFD01000007">
    <property type="protein sequence ID" value="GGC43866.1"/>
    <property type="molecule type" value="Genomic_DNA"/>
</dbReference>
<dbReference type="Pfam" id="PF19408">
    <property type="entry name" value="PKD_6"/>
    <property type="match status" value="3"/>
</dbReference>
<dbReference type="InterPro" id="IPR045829">
    <property type="entry name" value="PKD_6"/>
</dbReference>
<keyword evidence="2" id="KW-0604">Photosystem II</keyword>
<dbReference type="PANTHER" id="PTHR47199:SF2">
    <property type="entry name" value="PHOTOSYSTEM II STABILITY_ASSEMBLY FACTOR HCF136, CHLOROPLASTIC"/>
    <property type="match status" value="1"/>
</dbReference>
<feature type="domain" description="Photosynthesis system II assembly factor Ycf48/Hcf136-like" evidence="4">
    <location>
        <begin position="325"/>
        <end position="437"/>
    </location>
</feature>
<evidence type="ECO:0000256" key="1">
    <source>
        <dbReference type="ARBA" id="ARBA00022531"/>
    </source>
</evidence>
<feature type="domain" description="Photosynthesis system II assembly factor Ycf48/Hcf136-like" evidence="4">
    <location>
        <begin position="474"/>
        <end position="562"/>
    </location>
</feature>
<keyword evidence="3" id="KW-0732">Signal</keyword>
<dbReference type="InterPro" id="IPR028203">
    <property type="entry name" value="PSII_CF48-like_dom"/>
</dbReference>
<dbReference type="SUPFAM" id="SSF110296">
    <property type="entry name" value="Oligoxyloglucan reducing end-specific cellobiohydrolase"/>
    <property type="match status" value="3"/>
</dbReference>
<keyword evidence="8" id="KW-1185">Reference proteome</keyword>
<feature type="domain" description="Photosynthesis system II assembly factor Ycf48/Hcf136-like" evidence="4">
    <location>
        <begin position="32"/>
        <end position="173"/>
    </location>
</feature>
<dbReference type="Pfam" id="PF18962">
    <property type="entry name" value="Por_Secre_tail"/>
    <property type="match status" value="1"/>
</dbReference>
<dbReference type="PANTHER" id="PTHR47199">
    <property type="entry name" value="PHOTOSYSTEM II STABILITY/ASSEMBLY FACTOR HCF136, CHLOROPLASTIC"/>
    <property type="match status" value="1"/>
</dbReference>
<feature type="chain" id="PRO_5046179934" description="Por secretion system C-terminal sorting domain-containing protein" evidence="3">
    <location>
        <begin position="22"/>
        <end position="936"/>
    </location>
</feature>
<dbReference type="RefSeq" id="WP_229744429.1">
    <property type="nucleotide sequence ID" value="NZ_BMFD01000007.1"/>
</dbReference>
<evidence type="ECO:0008006" key="9">
    <source>
        <dbReference type="Google" id="ProtNLM"/>
    </source>
</evidence>
<feature type="domain" description="PKD-like" evidence="6">
    <location>
        <begin position="684"/>
        <end position="753"/>
    </location>
</feature>
<comment type="caution">
    <text evidence="7">The sequence shown here is derived from an EMBL/GenBank/DDBJ whole genome shotgun (WGS) entry which is preliminary data.</text>
</comment>
<reference evidence="8" key="1">
    <citation type="journal article" date="2019" name="Int. J. Syst. Evol. Microbiol.">
        <title>The Global Catalogue of Microorganisms (GCM) 10K type strain sequencing project: providing services to taxonomists for standard genome sequencing and annotation.</title>
        <authorList>
            <consortium name="The Broad Institute Genomics Platform"/>
            <consortium name="The Broad Institute Genome Sequencing Center for Infectious Disease"/>
            <person name="Wu L."/>
            <person name="Ma J."/>
        </authorList>
    </citation>
    <scope>NUCLEOTIDE SEQUENCE [LARGE SCALE GENOMIC DNA]</scope>
    <source>
        <strain evidence="8">CGMCC 1.12479</strain>
    </source>
</reference>
<feature type="domain" description="Photosynthesis system II assembly factor Ycf48/Hcf136-like" evidence="4">
    <location>
        <begin position="226"/>
        <end position="314"/>
    </location>
</feature>
<accession>A0ABQ1MQ47</accession>
<gene>
    <name evidence="7" type="ORF">GCM10010993_22960</name>
</gene>
<feature type="domain" description="PKD-like" evidence="6">
    <location>
        <begin position="597"/>
        <end position="675"/>
    </location>
</feature>
<evidence type="ECO:0000259" key="5">
    <source>
        <dbReference type="Pfam" id="PF18962"/>
    </source>
</evidence>
<dbReference type="NCBIfam" id="TIGR04183">
    <property type="entry name" value="Por_Secre_tail"/>
    <property type="match status" value="1"/>
</dbReference>
<evidence type="ECO:0000256" key="2">
    <source>
        <dbReference type="ARBA" id="ARBA00023276"/>
    </source>
</evidence>
<keyword evidence="1" id="KW-0602">Photosynthesis</keyword>
<sequence>MMKMLLFLSLFLLFLDTLSHAQTWRRVGAWGNELTGISWVNDEVGYMSGDQVILKTIDGGLSWIEQAAPSKAKMHGVDFFNENIGLMVGENGQVFRTENAGNTWTLITLNTSQTLRKVKFLNQIRAYIVGDNGEVYRSTNGGQSWAKQNVGTTANLTGLTFSNVDTGYVSTSSGAILRTVNQGNNWTTLNTQNTRPLNDVYFTNGKTGYAVGDNGTILKTVDAGANWEIVNSGTERNLTGVAFNRSNINLGVIVGTNATLLRTTNAGLTFDGINVNNTQNYLAASFRATSNLVFAVGTNGFLLSSTNSGGSWTQRLAGVDSDYTATQFRTENLGYIVGPIGKFLVTSNGGNSIVDRSRPLTIDFNNLFFTTNAFGYIIGKNGTALRTSNSGSNWTSLNLNTEVDLKGIYFFNNNTGYVVGNNGFITKTDNAGVNWDVVQASNTTANLNEILYFDFAFGVVVGDGGFVGRTFGGQEWGKINVPTTEDLVDVTQLDDSTAVAIGKKGTIIKTTDKGLSWERISTSFTEDFTGVDFLDESVGFISGGKGLILKTLDGGETWEKMTTGTFQDLTDLSFGSLSIGYAVGERGTLFQYSCAVPPTPTLIFGEANICLSQQIYSVQTTGIGEVFDWRVDGGTILEGQGSNRIVVRWDTPGRNAVLVRGQNECGNGGTKGLEVLVSVEPQDIPEINGEGVVCTGTFVDYNVADVPGTEFVWQATGGLIREGQGTANVRVEWSGIGAQNLTVTPRNPCGNGTVFTKPIAIQNPPEAPSEIEGSEMVGLVEQDYQIINVPNTNYIWSISGNGGTIIEGQGTNRVRVRWTREGNFNLTVTPMNSCNTGPASTMLVNVNLITSIEEERIVDTYIQVYPNPSKGNITLSTSGLTDIREISIINSLGQNLQQVKPSQGIFEYRIQGLPRGVHTIILRTREREFYKKIIVE</sequence>
<proteinExistence type="predicted"/>
<dbReference type="Pfam" id="PF14870">
    <property type="entry name" value="PSII_BNR"/>
    <property type="match status" value="4"/>
</dbReference>
<dbReference type="Gene3D" id="2.130.10.10">
    <property type="entry name" value="YVTN repeat-like/Quinoprotein amine dehydrogenase"/>
    <property type="match status" value="3"/>
</dbReference>
<evidence type="ECO:0000256" key="3">
    <source>
        <dbReference type="SAM" id="SignalP"/>
    </source>
</evidence>